<feature type="compositionally biased region" description="Low complexity" evidence="1">
    <location>
        <begin position="51"/>
        <end position="70"/>
    </location>
</feature>
<evidence type="ECO:0000313" key="3">
    <source>
        <dbReference type="Proteomes" id="UP001596512"/>
    </source>
</evidence>
<dbReference type="EMBL" id="JBHTEY010000004">
    <property type="protein sequence ID" value="MFC7614982.1"/>
    <property type="molecule type" value="Genomic_DNA"/>
</dbReference>
<keyword evidence="3" id="KW-1185">Reference proteome</keyword>
<name>A0ABW2TMJ5_9PSEU</name>
<reference evidence="3" key="1">
    <citation type="journal article" date="2019" name="Int. J. Syst. Evol. Microbiol.">
        <title>The Global Catalogue of Microorganisms (GCM) 10K type strain sequencing project: providing services to taxonomists for standard genome sequencing and annotation.</title>
        <authorList>
            <consortium name="The Broad Institute Genomics Platform"/>
            <consortium name="The Broad Institute Genome Sequencing Center for Infectious Disease"/>
            <person name="Wu L."/>
            <person name="Ma J."/>
        </authorList>
    </citation>
    <scope>NUCLEOTIDE SEQUENCE [LARGE SCALE GENOMIC DNA]</scope>
    <source>
        <strain evidence="3">JCM 17695</strain>
    </source>
</reference>
<organism evidence="2 3">
    <name type="scientific">Actinokineospora soli</name>
    <dbReference type="NCBI Taxonomy" id="1048753"/>
    <lineage>
        <taxon>Bacteria</taxon>
        <taxon>Bacillati</taxon>
        <taxon>Actinomycetota</taxon>
        <taxon>Actinomycetes</taxon>
        <taxon>Pseudonocardiales</taxon>
        <taxon>Pseudonocardiaceae</taxon>
        <taxon>Actinokineospora</taxon>
    </lineage>
</organism>
<evidence type="ECO:0000313" key="2">
    <source>
        <dbReference type="EMBL" id="MFC7614982.1"/>
    </source>
</evidence>
<feature type="region of interest" description="Disordered" evidence="1">
    <location>
        <begin position="42"/>
        <end position="114"/>
    </location>
</feature>
<dbReference type="Proteomes" id="UP001596512">
    <property type="component" value="Unassembled WGS sequence"/>
</dbReference>
<evidence type="ECO:0000256" key="1">
    <source>
        <dbReference type="SAM" id="MobiDB-lite"/>
    </source>
</evidence>
<evidence type="ECO:0008006" key="4">
    <source>
        <dbReference type="Google" id="ProtNLM"/>
    </source>
</evidence>
<protein>
    <recommendedName>
        <fullName evidence="4">Amidohydrolase family protein</fullName>
    </recommendedName>
</protein>
<gene>
    <name evidence="2" type="ORF">ACFQV2_17125</name>
</gene>
<feature type="compositionally biased region" description="Low complexity" evidence="1">
    <location>
        <begin position="78"/>
        <end position="105"/>
    </location>
</feature>
<proteinExistence type="predicted"/>
<sequence>MVGEPFRGTLPDGTVAGFLDAHNHVMADVAFGGNLICGKVFDAEGPRRRSPTASTTTRTASWPGSRTSPGTAPPPAPTTRSATRPSPTGPPTTRSPTRPPTTSGSSGPGAAGCG</sequence>
<comment type="caution">
    <text evidence="2">The sequence shown here is derived from an EMBL/GenBank/DDBJ whole genome shotgun (WGS) entry which is preliminary data.</text>
</comment>
<accession>A0ABW2TMJ5</accession>